<dbReference type="Pfam" id="PF13041">
    <property type="entry name" value="PPR_2"/>
    <property type="match status" value="2"/>
</dbReference>
<dbReference type="PANTHER" id="PTHR47926:SF343">
    <property type="entry name" value="PENTACOTRIPEPTIDE-REPEAT REGION OF PRORP DOMAIN-CONTAINING PROTEIN"/>
    <property type="match status" value="1"/>
</dbReference>
<feature type="repeat" description="PPR" evidence="3">
    <location>
        <begin position="596"/>
        <end position="630"/>
    </location>
</feature>
<comment type="similarity">
    <text evidence="2">Belongs to the PPR family. PCMP-E subfamily.</text>
</comment>
<comment type="caution">
    <text evidence="4">The sequence shown here is derived from an EMBL/GenBank/DDBJ whole genome shotgun (WGS) entry which is preliminary data.</text>
</comment>
<protein>
    <submittedName>
        <fullName evidence="4">Pentatricopeptide repeat-containing protein</fullName>
    </submittedName>
</protein>
<feature type="repeat" description="PPR" evidence="3">
    <location>
        <begin position="491"/>
        <end position="525"/>
    </location>
</feature>
<dbReference type="NCBIfam" id="TIGR00756">
    <property type="entry name" value="PPR"/>
    <property type="match status" value="7"/>
</dbReference>
<evidence type="ECO:0000256" key="1">
    <source>
        <dbReference type="ARBA" id="ARBA00022737"/>
    </source>
</evidence>
<keyword evidence="5" id="KW-1185">Reference proteome</keyword>
<feature type="repeat" description="PPR" evidence="3">
    <location>
        <begin position="735"/>
        <end position="769"/>
    </location>
</feature>
<dbReference type="Pfam" id="PF20431">
    <property type="entry name" value="E_motif"/>
    <property type="match status" value="1"/>
</dbReference>
<dbReference type="InterPro" id="IPR002885">
    <property type="entry name" value="PPR_rpt"/>
</dbReference>
<evidence type="ECO:0000256" key="2">
    <source>
        <dbReference type="ARBA" id="ARBA00061659"/>
    </source>
</evidence>
<dbReference type="FunFam" id="1.25.40.10:FF:000205">
    <property type="entry name" value="Pentatricopeptide repeat-containing protein, mitochondrial"/>
    <property type="match status" value="1"/>
</dbReference>
<dbReference type="InterPro" id="IPR046960">
    <property type="entry name" value="PPR_At4g14850-like_plant"/>
</dbReference>
<organism evidence="4 5">
    <name type="scientific">Zostera marina</name>
    <name type="common">Eelgrass</name>
    <dbReference type="NCBI Taxonomy" id="29655"/>
    <lineage>
        <taxon>Eukaryota</taxon>
        <taxon>Viridiplantae</taxon>
        <taxon>Streptophyta</taxon>
        <taxon>Embryophyta</taxon>
        <taxon>Tracheophyta</taxon>
        <taxon>Spermatophyta</taxon>
        <taxon>Magnoliopsida</taxon>
        <taxon>Liliopsida</taxon>
        <taxon>Zosteraceae</taxon>
        <taxon>Zostera</taxon>
    </lineage>
</organism>
<accession>A0A0K9PIU2</accession>
<evidence type="ECO:0000313" key="5">
    <source>
        <dbReference type="Proteomes" id="UP000036987"/>
    </source>
</evidence>
<reference evidence="5" key="1">
    <citation type="journal article" date="2016" name="Nature">
        <title>The genome of the seagrass Zostera marina reveals angiosperm adaptation to the sea.</title>
        <authorList>
            <person name="Olsen J.L."/>
            <person name="Rouze P."/>
            <person name="Verhelst B."/>
            <person name="Lin Y.-C."/>
            <person name="Bayer T."/>
            <person name="Collen J."/>
            <person name="Dattolo E."/>
            <person name="De Paoli E."/>
            <person name="Dittami S."/>
            <person name="Maumus F."/>
            <person name="Michel G."/>
            <person name="Kersting A."/>
            <person name="Lauritano C."/>
            <person name="Lohaus R."/>
            <person name="Toepel M."/>
            <person name="Tonon T."/>
            <person name="Vanneste K."/>
            <person name="Amirebrahimi M."/>
            <person name="Brakel J."/>
            <person name="Bostroem C."/>
            <person name="Chovatia M."/>
            <person name="Grimwood J."/>
            <person name="Jenkins J.W."/>
            <person name="Jueterbock A."/>
            <person name="Mraz A."/>
            <person name="Stam W.T."/>
            <person name="Tice H."/>
            <person name="Bornberg-Bauer E."/>
            <person name="Green P.J."/>
            <person name="Pearson G.A."/>
            <person name="Procaccini G."/>
            <person name="Duarte C.M."/>
            <person name="Schmutz J."/>
            <person name="Reusch T.B.H."/>
            <person name="Van de Peer Y."/>
        </authorList>
    </citation>
    <scope>NUCLEOTIDE SEQUENCE [LARGE SCALE GENOMIC DNA]</scope>
    <source>
        <strain evidence="5">cv. Finnish</strain>
    </source>
</reference>
<feature type="repeat" description="PPR" evidence="3">
    <location>
        <begin position="206"/>
        <end position="240"/>
    </location>
</feature>
<feature type="repeat" description="PPR" evidence="3">
    <location>
        <begin position="669"/>
        <end position="703"/>
    </location>
</feature>
<dbReference type="OrthoDB" id="185373at2759"/>
<dbReference type="FunFam" id="1.25.40.10:FF:000343">
    <property type="entry name" value="Pentatricopeptide repeat-containing protein At3g58590"/>
    <property type="match status" value="1"/>
</dbReference>
<dbReference type="Proteomes" id="UP000036987">
    <property type="component" value="Unassembled WGS sequence"/>
</dbReference>
<gene>
    <name evidence="4" type="ORF">ZOSMA_228G00210</name>
</gene>
<evidence type="ECO:0000256" key="3">
    <source>
        <dbReference type="PROSITE-ProRule" id="PRU00708"/>
    </source>
</evidence>
<evidence type="ECO:0000313" key="4">
    <source>
        <dbReference type="EMBL" id="KMZ68889.1"/>
    </source>
</evidence>
<dbReference type="GO" id="GO:0009451">
    <property type="term" value="P:RNA modification"/>
    <property type="evidence" value="ECO:0000318"/>
    <property type="project" value="GO_Central"/>
</dbReference>
<dbReference type="AlphaFoldDB" id="A0A0K9PIU2"/>
<dbReference type="PANTHER" id="PTHR47926">
    <property type="entry name" value="PENTATRICOPEPTIDE REPEAT-CONTAINING PROTEIN"/>
    <property type="match status" value="1"/>
</dbReference>
<feature type="repeat" description="PPR" evidence="3">
    <location>
        <begin position="382"/>
        <end position="416"/>
    </location>
</feature>
<dbReference type="Pfam" id="PF01535">
    <property type="entry name" value="PPR"/>
    <property type="match status" value="8"/>
</dbReference>
<name>A0A0K9PIU2_ZOSMR</name>
<dbReference type="OMA" id="CIDKKAH"/>
<dbReference type="FunFam" id="1.25.40.10:FF:000158">
    <property type="entry name" value="pentatricopeptide repeat-containing protein At2g33680"/>
    <property type="match status" value="1"/>
</dbReference>
<dbReference type="PROSITE" id="PS51375">
    <property type="entry name" value="PPR"/>
    <property type="match status" value="8"/>
</dbReference>
<dbReference type="SUPFAM" id="SSF48452">
    <property type="entry name" value="TPR-like"/>
    <property type="match status" value="1"/>
</dbReference>
<feature type="repeat" description="PPR" evidence="3">
    <location>
        <begin position="316"/>
        <end position="350"/>
    </location>
</feature>
<dbReference type="InterPro" id="IPR011990">
    <property type="entry name" value="TPR-like_helical_dom_sf"/>
</dbReference>
<dbReference type="FunFam" id="1.25.40.10:FF:000442">
    <property type="entry name" value="Pentatricopeptide repeat-containing protein At3g49710"/>
    <property type="match status" value="1"/>
</dbReference>
<keyword evidence="1" id="KW-0677">Repeat</keyword>
<feature type="repeat" description="PPR" evidence="3">
    <location>
        <begin position="74"/>
        <end position="108"/>
    </location>
</feature>
<dbReference type="EMBL" id="LFYR01000809">
    <property type="protein sequence ID" value="KMZ68889.1"/>
    <property type="molecule type" value="Genomic_DNA"/>
</dbReference>
<proteinExistence type="inferred from homology"/>
<dbReference type="GO" id="GO:0003723">
    <property type="term" value="F:RNA binding"/>
    <property type="evidence" value="ECO:0000318"/>
    <property type="project" value="GO_Central"/>
</dbReference>
<sequence>MAHPRVLQLANQLQSCLENKTHHINGKLIHASIFRHGVSGDTFLSNRLIELYGKCNSPERATRIFDVMPHGTRNIFSWNAILSVHLKAGNFEIARHIFERMPERNVVSWNMAISGSFRSGSEEEALELCCAMVNHGFIPNRFTLATVLGACGILEDFERGTGFHCVAVKVGLDTNMFVENALVGMYSKSGGVRAAVKMFDIVSVPNEVTFTTMMSGFVHEGSISEALCLFAKMHRVGVGLDGVVISTVLGACSRMVVDEDKNDGIISSLEQIHALLLQYGFDSDVHVGNSLLDVYTKWGLMDKARLVFTTLPTAVNLVSCNVMIGGYGQRGDTTQVLNVLKLMEQGGIKHDDVTYINLVGMYSKTGDLITARRIFDKITEPNLNVWNSLLSGYCQQEEYEDSIKLFRTMRSSSSSSSSSSCMQPDRTTLTVVLSSCAGLGFLKLGKQVHAASLRLMLHDDVYVASGLVDMYSKCGRIRYARHVFDITPDRDIVNWNSMISGFALNSLSIEAFNLFKQMRYNSSTTGMVPTEYTFASLISSCSGSTSLAHGRETHALIEKTGFTKSVFVGSSTIDMYAKCGSIDDARRFFDTMPVKNIVSWNEMIHGYAQNGLGGKAVQLFETMLASNSNPKPDAVTFIAALTGCSHSGLVDQGLHIFNSMEADHSIKPYVDHYTCIIDGLSRAGRFEEVKSLLDEMPYRNDPIIWEVLLSSCRVHCNTELGRVAAEQLFILDPWNSAPYTLLASIYAASGKWADALAVRKLMGSRGVVKNRGYSWLDPKDGDSNDGGGGR</sequence>
<dbReference type="GO" id="GO:0005739">
    <property type="term" value="C:mitochondrion"/>
    <property type="evidence" value="ECO:0007669"/>
    <property type="project" value="UniProtKB-ARBA"/>
</dbReference>
<dbReference type="Gene3D" id="1.25.40.10">
    <property type="entry name" value="Tetratricopeptide repeat domain"/>
    <property type="match status" value="6"/>
</dbReference>
<dbReference type="InterPro" id="IPR046848">
    <property type="entry name" value="E_motif"/>
</dbReference>
<dbReference type="GO" id="GO:0099402">
    <property type="term" value="P:plant organ development"/>
    <property type="evidence" value="ECO:0007669"/>
    <property type="project" value="UniProtKB-ARBA"/>
</dbReference>